<protein>
    <submittedName>
        <fullName evidence="3">Uncharacterized protein</fullName>
    </submittedName>
</protein>
<feature type="transmembrane region" description="Helical" evidence="2">
    <location>
        <begin position="593"/>
        <end position="613"/>
    </location>
</feature>
<sequence length="622" mass="71548">MIEVKEESRCLASLAVFRELYNSNRDIYCIIGEFIKEIIYYKGKYQFTITELTQLINDTYDFSLIDAVVSSSLNRFSDAFTKSQGIYTITNRDAFQVTGQLTGIHNQIHINNDAIISDLVAFIEDKLKEKLSDAEKEKVIQSFCSFIIDESTSQTYSEFVSAFIVKSKGNSEYIQKINTIKEGVVLYTGLKYNTNLNELGSWTTELTIYIETEILFHLAGYNGEIYQTLFNDFISLVNEINSNNQKKKGKRLIRLKYFSEVKDEIERFFKKAEYIVSGRDKANPSKTAMTTILDGCSTPADIIEKKAVFYDLLRMHSIMEDDYQYYYSETNYSFNIEDQNLINEISAKTNIEDVSSYLKYLNFINIHRRGISDRGFENVGYILLSGTSNTILIAWDDLIKTNGNVPLASNLSFLTNKLWFRLNKGFGEGVYPKTFDVVTKAQMVLSTQVNNSVAEKFEELQDKFKKGKLTEEQAVATIAELRKQAKKPEDIDENDIQDVLSSIEESSIEKFLKEQDLLKSKSAKFEHENHVLKVRLGELEEEKRKSEEENRLVEEQKKQKRIRVKKNTKWIAVSLFLITIGIVLYIYCNILLGILTSTIAGIITILSFLGLDYKVIKNKICR</sequence>
<evidence type="ECO:0000256" key="2">
    <source>
        <dbReference type="SAM" id="Phobius"/>
    </source>
</evidence>
<reference evidence="3" key="1">
    <citation type="submission" date="2019-08" db="EMBL/GenBank/DDBJ databases">
        <authorList>
            <person name="Kucharzyk K."/>
            <person name="Murdoch R.W."/>
            <person name="Higgins S."/>
            <person name="Loffler F."/>
        </authorList>
    </citation>
    <scope>NUCLEOTIDE SEQUENCE</scope>
</reference>
<organism evidence="3">
    <name type="scientific">bioreactor metagenome</name>
    <dbReference type="NCBI Taxonomy" id="1076179"/>
    <lineage>
        <taxon>unclassified sequences</taxon>
        <taxon>metagenomes</taxon>
        <taxon>ecological metagenomes</taxon>
    </lineage>
</organism>
<gene>
    <name evidence="3" type="ORF">SDC9_65193</name>
</gene>
<feature type="transmembrane region" description="Helical" evidence="2">
    <location>
        <begin position="570"/>
        <end position="587"/>
    </location>
</feature>
<accession>A0A644XS99</accession>
<keyword evidence="1" id="KW-0175">Coiled coil</keyword>
<comment type="caution">
    <text evidence="3">The sequence shown here is derived from an EMBL/GenBank/DDBJ whole genome shotgun (WGS) entry which is preliminary data.</text>
</comment>
<keyword evidence="2" id="KW-0812">Transmembrane</keyword>
<dbReference type="AlphaFoldDB" id="A0A644XS99"/>
<evidence type="ECO:0000313" key="3">
    <source>
        <dbReference type="EMBL" id="MPM18777.1"/>
    </source>
</evidence>
<evidence type="ECO:0000256" key="1">
    <source>
        <dbReference type="SAM" id="Coils"/>
    </source>
</evidence>
<name>A0A644XS99_9ZZZZ</name>
<keyword evidence="2" id="KW-0472">Membrane</keyword>
<keyword evidence="2" id="KW-1133">Transmembrane helix</keyword>
<feature type="coiled-coil region" evidence="1">
    <location>
        <begin position="522"/>
        <end position="563"/>
    </location>
</feature>
<dbReference type="EMBL" id="VSSQ01003046">
    <property type="protein sequence ID" value="MPM18777.1"/>
    <property type="molecule type" value="Genomic_DNA"/>
</dbReference>
<proteinExistence type="predicted"/>